<organism evidence="1 2">
    <name type="scientific">Ditylenchus destructor</name>
    <dbReference type="NCBI Taxonomy" id="166010"/>
    <lineage>
        <taxon>Eukaryota</taxon>
        <taxon>Metazoa</taxon>
        <taxon>Ecdysozoa</taxon>
        <taxon>Nematoda</taxon>
        <taxon>Chromadorea</taxon>
        <taxon>Rhabditida</taxon>
        <taxon>Tylenchina</taxon>
        <taxon>Tylenchomorpha</taxon>
        <taxon>Sphaerularioidea</taxon>
        <taxon>Anguinidae</taxon>
        <taxon>Anguininae</taxon>
        <taxon>Ditylenchus</taxon>
    </lineage>
</organism>
<proteinExistence type="predicted"/>
<dbReference type="EMBL" id="JAKKPZ010000267">
    <property type="protein sequence ID" value="KAI1697454.1"/>
    <property type="molecule type" value="Genomic_DNA"/>
</dbReference>
<name>A0AAD4QSU1_9BILA</name>
<evidence type="ECO:0000313" key="1">
    <source>
        <dbReference type="EMBL" id="KAI1697454.1"/>
    </source>
</evidence>
<sequence length="174" mass="20445">MSDFDYDRADVKIFNISLSPEDYSEWVIHNSYSKKVPLGYQLVGKKETQYGKNYVLSADYKDPSQCSNNIKTAFFARAQLNHDNWPLFQHFKFMDLKDSDEYQLVEYIRCYSSDRAVEALKRKYAKFIIKEGKGETRTTLLFEFINNDIGKKLQIYATGNTYCESYLLLEIKNV</sequence>
<dbReference type="AlphaFoldDB" id="A0AAD4QSU1"/>
<gene>
    <name evidence="1" type="ORF">DdX_18487</name>
</gene>
<accession>A0AAD4QSU1</accession>
<protein>
    <submittedName>
        <fullName evidence="1">Uncharacterized protein</fullName>
    </submittedName>
</protein>
<dbReference type="Proteomes" id="UP001201812">
    <property type="component" value="Unassembled WGS sequence"/>
</dbReference>
<evidence type="ECO:0000313" key="2">
    <source>
        <dbReference type="Proteomes" id="UP001201812"/>
    </source>
</evidence>
<reference evidence="1" key="1">
    <citation type="submission" date="2022-01" db="EMBL/GenBank/DDBJ databases">
        <title>Genome Sequence Resource for Two Populations of Ditylenchus destructor, the Migratory Endoparasitic Phytonematode.</title>
        <authorList>
            <person name="Zhang H."/>
            <person name="Lin R."/>
            <person name="Xie B."/>
        </authorList>
    </citation>
    <scope>NUCLEOTIDE SEQUENCE</scope>
    <source>
        <strain evidence="1">BazhouSP</strain>
    </source>
</reference>
<comment type="caution">
    <text evidence="1">The sequence shown here is derived from an EMBL/GenBank/DDBJ whole genome shotgun (WGS) entry which is preliminary data.</text>
</comment>
<keyword evidence="2" id="KW-1185">Reference proteome</keyword>